<keyword evidence="5" id="KW-1185">Reference proteome</keyword>
<evidence type="ECO:0000313" key="4">
    <source>
        <dbReference type="EMBL" id="MDO3397965.1"/>
    </source>
</evidence>
<sequence length="238" mass="24727">MEPIKETLAALDELATEHPEGDDLRASLQDLATRVRELVPDCVGMSIGWRRHGVVLTLVATDEEIGLLDAVQYAMGGPCVEAIEVGECTDVPDIDALDETAWQAFAELSAATAVRSSLTMPLLEGDEVAGTANLYAASRAAFDDQHEALAELLGGWAPGAVANADLSFRTREEAERAPGLLKDSAVLAQATGMLAAHLGVDVDDAESVLRDAALRAGVPVNALAQALVRAVSGGGSGD</sequence>
<feature type="domain" description="ANTAR" evidence="3">
    <location>
        <begin position="167"/>
        <end position="228"/>
    </location>
</feature>
<reference evidence="4" key="1">
    <citation type="submission" date="2023-06" db="EMBL/GenBank/DDBJ databases">
        <title>Genome sequence of Nocardioides sp. SOB44.</title>
        <authorList>
            <person name="Zhang G."/>
        </authorList>
    </citation>
    <scope>NUCLEOTIDE SEQUENCE</scope>
    <source>
        <strain evidence="4">SOB44</strain>
    </source>
</reference>
<dbReference type="Pfam" id="PF13185">
    <property type="entry name" value="GAF_2"/>
    <property type="match status" value="1"/>
</dbReference>
<evidence type="ECO:0000256" key="1">
    <source>
        <dbReference type="ARBA" id="ARBA00023015"/>
    </source>
</evidence>
<dbReference type="SMART" id="SM00065">
    <property type="entry name" value="GAF"/>
    <property type="match status" value="1"/>
</dbReference>
<dbReference type="InterPro" id="IPR005561">
    <property type="entry name" value="ANTAR"/>
</dbReference>
<dbReference type="Pfam" id="PF03861">
    <property type="entry name" value="ANTAR"/>
    <property type="match status" value="1"/>
</dbReference>
<dbReference type="SMART" id="SM01012">
    <property type="entry name" value="ANTAR"/>
    <property type="match status" value="1"/>
</dbReference>
<keyword evidence="2" id="KW-0804">Transcription</keyword>
<organism evidence="4 5">
    <name type="scientific">Nocardioides cremeus</name>
    <dbReference type="NCBI Taxonomy" id="3058044"/>
    <lineage>
        <taxon>Bacteria</taxon>
        <taxon>Bacillati</taxon>
        <taxon>Actinomycetota</taxon>
        <taxon>Actinomycetes</taxon>
        <taxon>Propionibacteriales</taxon>
        <taxon>Nocardioidaceae</taxon>
        <taxon>Nocardioides</taxon>
    </lineage>
</organism>
<dbReference type="SUPFAM" id="SSF55781">
    <property type="entry name" value="GAF domain-like"/>
    <property type="match status" value="1"/>
</dbReference>
<evidence type="ECO:0000256" key="2">
    <source>
        <dbReference type="ARBA" id="ARBA00023163"/>
    </source>
</evidence>
<dbReference type="InterPro" id="IPR029016">
    <property type="entry name" value="GAF-like_dom_sf"/>
</dbReference>
<evidence type="ECO:0000259" key="3">
    <source>
        <dbReference type="PROSITE" id="PS50921"/>
    </source>
</evidence>
<gene>
    <name evidence="4" type="ORF">QWJ41_19740</name>
</gene>
<comment type="caution">
    <text evidence="4">The sequence shown here is derived from an EMBL/GenBank/DDBJ whole genome shotgun (WGS) entry which is preliminary data.</text>
</comment>
<dbReference type="InterPro" id="IPR003018">
    <property type="entry name" value="GAF"/>
</dbReference>
<dbReference type="EMBL" id="JAULSC010000034">
    <property type="protein sequence ID" value="MDO3397965.1"/>
    <property type="molecule type" value="Genomic_DNA"/>
</dbReference>
<name>A0ABT8TX18_9ACTN</name>
<accession>A0ABT8TX18</accession>
<proteinExistence type="predicted"/>
<evidence type="ECO:0000313" key="5">
    <source>
        <dbReference type="Proteomes" id="UP001168363"/>
    </source>
</evidence>
<dbReference type="Gene3D" id="3.30.450.40">
    <property type="match status" value="1"/>
</dbReference>
<dbReference type="RefSeq" id="WP_302710171.1">
    <property type="nucleotide sequence ID" value="NZ_JAULSC010000034.1"/>
</dbReference>
<dbReference type="Gene3D" id="1.10.10.10">
    <property type="entry name" value="Winged helix-like DNA-binding domain superfamily/Winged helix DNA-binding domain"/>
    <property type="match status" value="1"/>
</dbReference>
<dbReference type="Proteomes" id="UP001168363">
    <property type="component" value="Unassembled WGS sequence"/>
</dbReference>
<dbReference type="PROSITE" id="PS50921">
    <property type="entry name" value="ANTAR"/>
    <property type="match status" value="1"/>
</dbReference>
<keyword evidence="1" id="KW-0805">Transcription regulation</keyword>
<dbReference type="InterPro" id="IPR036388">
    <property type="entry name" value="WH-like_DNA-bd_sf"/>
</dbReference>
<protein>
    <submittedName>
        <fullName evidence="4">GAF and ANTAR domain-containing protein</fullName>
    </submittedName>
</protein>